<organism evidence="3 4">
    <name type="scientific">Nonomuraea soli</name>
    <dbReference type="NCBI Taxonomy" id="1032476"/>
    <lineage>
        <taxon>Bacteria</taxon>
        <taxon>Bacillati</taxon>
        <taxon>Actinomycetota</taxon>
        <taxon>Actinomycetes</taxon>
        <taxon>Streptosporangiales</taxon>
        <taxon>Streptosporangiaceae</taxon>
        <taxon>Nonomuraea</taxon>
    </lineage>
</organism>
<accession>A0A7W0CL40</accession>
<evidence type="ECO:0008006" key="5">
    <source>
        <dbReference type="Google" id="ProtNLM"/>
    </source>
</evidence>
<feature type="region of interest" description="Disordered" evidence="1">
    <location>
        <begin position="180"/>
        <end position="200"/>
    </location>
</feature>
<dbReference type="Proteomes" id="UP000530928">
    <property type="component" value="Unassembled WGS sequence"/>
</dbReference>
<gene>
    <name evidence="3" type="ORF">HNR30_004550</name>
</gene>
<comment type="caution">
    <text evidence="3">The sequence shown here is derived from an EMBL/GenBank/DDBJ whole genome shotgun (WGS) entry which is preliminary data.</text>
</comment>
<keyword evidence="2" id="KW-0732">Signal</keyword>
<evidence type="ECO:0000256" key="2">
    <source>
        <dbReference type="SAM" id="SignalP"/>
    </source>
</evidence>
<dbReference type="AlphaFoldDB" id="A0A7W0CL40"/>
<feature type="chain" id="PRO_5031145226" description="DUF2690 domain-containing protein" evidence="2">
    <location>
        <begin position="26"/>
        <end position="200"/>
    </location>
</feature>
<keyword evidence="4" id="KW-1185">Reference proteome</keyword>
<evidence type="ECO:0000313" key="3">
    <source>
        <dbReference type="EMBL" id="MBA2893196.1"/>
    </source>
</evidence>
<reference evidence="3 4" key="1">
    <citation type="submission" date="2020-07" db="EMBL/GenBank/DDBJ databases">
        <title>Genomic Encyclopedia of Type Strains, Phase IV (KMG-IV): sequencing the most valuable type-strain genomes for metagenomic binning, comparative biology and taxonomic classification.</title>
        <authorList>
            <person name="Goeker M."/>
        </authorList>
    </citation>
    <scope>NUCLEOTIDE SEQUENCE [LARGE SCALE GENOMIC DNA]</scope>
    <source>
        <strain evidence="3 4">DSM 45533</strain>
    </source>
</reference>
<proteinExistence type="predicted"/>
<evidence type="ECO:0000256" key="1">
    <source>
        <dbReference type="SAM" id="MobiDB-lite"/>
    </source>
</evidence>
<dbReference type="EMBL" id="JACDUR010000004">
    <property type="protein sequence ID" value="MBA2893196.1"/>
    <property type="molecule type" value="Genomic_DNA"/>
</dbReference>
<evidence type="ECO:0000313" key="4">
    <source>
        <dbReference type="Proteomes" id="UP000530928"/>
    </source>
</evidence>
<sequence>MGKVMALLAAAVLAGAVTGAQPAAAGDAVQCKDVGGGQAVASCDGLKATTSNCLNSAAIFAAKSKALRNGARARLLVHQSAECGSEWTTLEVRDWPEGGQVPDIQVSLARSNEQGFPYQEATVGTDGGLSPDKSGYGAVRSLMLDAHDRDLLDMHYLVRFTWEEYGAEDWLETGDQIDWEPPCDRDVGDEPGCPTPRAWP</sequence>
<name>A0A7W0CL40_9ACTN</name>
<dbReference type="RefSeq" id="WP_181611927.1">
    <property type="nucleotide sequence ID" value="NZ_BAABAM010000003.1"/>
</dbReference>
<protein>
    <recommendedName>
        <fullName evidence="5">DUF2690 domain-containing protein</fullName>
    </recommendedName>
</protein>
<feature type="signal peptide" evidence="2">
    <location>
        <begin position="1"/>
        <end position="25"/>
    </location>
</feature>